<name>A0ACA9QSX3_9GLOM</name>
<accession>A0ACA9QSX3</accession>
<organism evidence="1 2">
    <name type="scientific">Cetraspora pellucida</name>
    <dbReference type="NCBI Taxonomy" id="1433469"/>
    <lineage>
        <taxon>Eukaryota</taxon>
        <taxon>Fungi</taxon>
        <taxon>Fungi incertae sedis</taxon>
        <taxon>Mucoromycota</taxon>
        <taxon>Glomeromycotina</taxon>
        <taxon>Glomeromycetes</taxon>
        <taxon>Diversisporales</taxon>
        <taxon>Gigasporaceae</taxon>
        <taxon>Cetraspora</taxon>
    </lineage>
</organism>
<reference evidence="1" key="1">
    <citation type="submission" date="2021-06" db="EMBL/GenBank/DDBJ databases">
        <authorList>
            <person name="Kallberg Y."/>
            <person name="Tangrot J."/>
            <person name="Rosling A."/>
        </authorList>
    </citation>
    <scope>NUCLEOTIDE SEQUENCE</scope>
    <source>
        <strain evidence="1">28 12/20/2015</strain>
    </source>
</reference>
<feature type="non-terminal residue" evidence="1">
    <location>
        <position position="173"/>
    </location>
</feature>
<protein>
    <submittedName>
        <fullName evidence="1">16404_t:CDS:1</fullName>
    </submittedName>
</protein>
<keyword evidence="2" id="KW-1185">Reference proteome</keyword>
<feature type="non-terminal residue" evidence="1">
    <location>
        <position position="1"/>
    </location>
</feature>
<gene>
    <name evidence="1" type="ORF">SPELUC_LOCUS15389</name>
</gene>
<proteinExistence type="predicted"/>
<evidence type="ECO:0000313" key="1">
    <source>
        <dbReference type="EMBL" id="CAG8764978.1"/>
    </source>
</evidence>
<dbReference type="EMBL" id="CAJVPW010050567">
    <property type="protein sequence ID" value="CAG8764978.1"/>
    <property type="molecule type" value="Genomic_DNA"/>
</dbReference>
<evidence type="ECO:0000313" key="2">
    <source>
        <dbReference type="Proteomes" id="UP000789366"/>
    </source>
</evidence>
<comment type="caution">
    <text evidence="1">The sequence shown here is derived from an EMBL/GenBank/DDBJ whole genome shotgun (WGS) entry which is preliminary data.</text>
</comment>
<dbReference type="Proteomes" id="UP000789366">
    <property type="component" value="Unassembled WGS sequence"/>
</dbReference>
<sequence>AIKLIVFDRRIDLFGWITSDGKAYAVQFNENDTSVSSYFWLFQKVSKTPLLYWTGYCFHASGDLEPAPNHRATCLAINAKFSLIAVGTEGLVYLIDIYVLAKKRFLVSKVFIMYFGYHILNDDAPISAGSVTSLAWTSDGYAIAVGWQNEGMAVWSVYGRLLMTTVRDDLPQS</sequence>